<dbReference type="eggNOG" id="KOG0531">
    <property type="taxonomic scope" value="Eukaryota"/>
</dbReference>
<protein>
    <recommendedName>
        <fullName evidence="7">Protein phosphatase 1 regulatory subunit 7</fullName>
    </recommendedName>
</protein>
<dbReference type="OrthoDB" id="7451790at2759"/>
<dbReference type="SMART" id="SM00365">
    <property type="entry name" value="LRR_SD22"/>
    <property type="match status" value="4"/>
</dbReference>
<dbReference type="AlphaFoldDB" id="A0A024UHH8"/>
<dbReference type="Gene3D" id="3.80.10.10">
    <property type="entry name" value="Ribonuclease Inhibitor"/>
    <property type="match status" value="2"/>
</dbReference>
<name>A0A024UHH8_9STRA</name>
<keyword evidence="2" id="KW-0433">Leucine-rich repeat</keyword>
<sequence length="629" mass="70833">MILHSDQHAIVVINTRLQRICGLEPVAHTLTRLCLADQDLTKLEGLCLPNLRQLLLQNNRIQVLENLDGVPKLQKLWLSGNHIQVIENLQFCTDLRELWLQDNAIGAISGLDQLTNLHNLALAKNRIAHFEELSKLASLPNLCSLSLSDDHYGSNPITSESGYKIFVINQLKQVRILDGLEIQSKDQRFAEDEYMKHVLAFNDKIDFIQRNHDQELLRIDSRRNRNNTHADLLQEELMHAFRALEDVVTTGRKNMVDEHTRHQVVRAKYMTALQNKLQSLQQEYIAQLDIVAAQITSAMERQDALFDLLELRAMAEEEQATAVAQLQPFTSATFQHVADSTADFRYIASLFMGRESSSHRMTDAVDWKMLQLYKCHTTLQLVSPDEELPAKGSRTSASPPVFLAGPATSVHAFFTDNALPPTSWLASDPKVAATGQSGHCHVLVCQLDPAVQVHEVDGGTWDEQVIAHTERHPALWTKVHIRTRPHGHVDSFVFLPPAAPASSCPSTVGVIPQYYAVCAATPSSVDEAELRQLLQDAANPPSVIRGDDKATADALLHELHAKMKREVESYQRLLWNDLQPDQKRFPEDAQTLQQAVSKLQSHIQDEQDTQTSMLRQLNLQKQRRGPPQP</sequence>
<dbReference type="InterPro" id="IPR001611">
    <property type="entry name" value="Leu-rich_rpt"/>
</dbReference>
<dbReference type="PANTHER" id="PTHR45973:SF9">
    <property type="entry name" value="LEUCINE-RICH REPEAT-CONTAINING PROTEIN 46"/>
    <property type="match status" value="1"/>
</dbReference>
<dbReference type="STRING" id="157072.A0A024UHH8"/>
<reference evidence="6" key="1">
    <citation type="submission" date="2013-12" db="EMBL/GenBank/DDBJ databases">
        <title>The Genome Sequence of Aphanomyces invadans NJM9701.</title>
        <authorList>
            <consortium name="The Broad Institute Genomics Platform"/>
            <person name="Russ C."/>
            <person name="Tyler B."/>
            <person name="van West P."/>
            <person name="Dieguez-Uribeondo J."/>
            <person name="Young S.K."/>
            <person name="Zeng Q."/>
            <person name="Gargeya S."/>
            <person name="Fitzgerald M."/>
            <person name="Abouelleil A."/>
            <person name="Alvarado L."/>
            <person name="Chapman S.B."/>
            <person name="Gainer-Dewar J."/>
            <person name="Goldberg J."/>
            <person name="Griggs A."/>
            <person name="Gujja S."/>
            <person name="Hansen M."/>
            <person name="Howarth C."/>
            <person name="Imamovic A."/>
            <person name="Ireland A."/>
            <person name="Larimer J."/>
            <person name="McCowan C."/>
            <person name="Murphy C."/>
            <person name="Pearson M."/>
            <person name="Poon T.W."/>
            <person name="Priest M."/>
            <person name="Roberts A."/>
            <person name="Saif S."/>
            <person name="Shea T."/>
            <person name="Sykes S."/>
            <person name="Wortman J."/>
            <person name="Nusbaum C."/>
            <person name="Birren B."/>
        </authorList>
    </citation>
    <scope>NUCLEOTIDE SEQUENCE [LARGE SCALE GENOMIC DNA]</scope>
    <source>
        <strain evidence="6">NJM9701</strain>
    </source>
</reference>
<keyword evidence="5" id="KW-0966">Cell projection</keyword>
<dbReference type="Pfam" id="PF14580">
    <property type="entry name" value="LRR_9"/>
    <property type="match status" value="1"/>
</dbReference>
<evidence type="ECO:0008006" key="7">
    <source>
        <dbReference type="Google" id="ProtNLM"/>
    </source>
</evidence>
<evidence type="ECO:0000256" key="2">
    <source>
        <dbReference type="ARBA" id="ARBA00022614"/>
    </source>
</evidence>
<proteinExistence type="predicted"/>
<organism evidence="6">
    <name type="scientific">Aphanomyces invadans</name>
    <dbReference type="NCBI Taxonomy" id="157072"/>
    <lineage>
        <taxon>Eukaryota</taxon>
        <taxon>Sar</taxon>
        <taxon>Stramenopiles</taxon>
        <taxon>Oomycota</taxon>
        <taxon>Saprolegniomycetes</taxon>
        <taxon>Saprolegniales</taxon>
        <taxon>Verrucalvaceae</taxon>
        <taxon>Aphanomyces</taxon>
    </lineage>
</organism>
<dbReference type="RefSeq" id="XP_008866507.1">
    <property type="nucleotide sequence ID" value="XM_008868285.1"/>
</dbReference>
<keyword evidence="4" id="KW-0969">Cilium</keyword>
<evidence type="ECO:0000256" key="3">
    <source>
        <dbReference type="ARBA" id="ARBA00022737"/>
    </source>
</evidence>
<gene>
    <name evidence="6" type="ORF">H310_04103</name>
</gene>
<dbReference type="InterPro" id="IPR032675">
    <property type="entry name" value="LRR_dom_sf"/>
</dbReference>
<dbReference type="EMBL" id="KI913957">
    <property type="protein sequence ID" value="ETW05069.1"/>
    <property type="molecule type" value="Genomic_DNA"/>
</dbReference>
<dbReference type="EMBL" id="KI913957">
    <property type="protein sequence ID" value="ETW05068.1"/>
    <property type="molecule type" value="Genomic_DNA"/>
</dbReference>
<dbReference type="InterPro" id="IPR050576">
    <property type="entry name" value="Cilia_flagella_integrity"/>
</dbReference>
<evidence type="ECO:0000256" key="1">
    <source>
        <dbReference type="ARBA" id="ARBA00004138"/>
    </source>
</evidence>
<keyword evidence="3" id="KW-0677">Repeat</keyword>
<evidence type="ECO:0000256" key="5">
    <source>
        <dbReference type="ARBA" id="ARBA00023273"/>
    </source>
</evidence>
<dbReference type="SUPFAM" id="SSF52058">
    <property type="entry name" value="L domain-like"/>
    <property type="match status" value="1"/>
</dbReference>
<evidence type="ECO:0000313" key="6">
    <source>
        <dbReference type="EMBL" id="ETW05068.1"/>
    </source>
</evidence>
<evidence type="ECO:0000256" key="4">
    <source>
        <dbReference type="ARBA" id="ARBA00023069"/>
    </source>
</evidence>
<dbReference type="VEuPathDB" id="FungiDB:H310_04103"/>
<accession>A0A024UHH8</accession>
<dbReference type="PANTHER" id="PTHR45973">
    <property type="entry name" value="PROTEIN PHOSPHATASE 1 REGULATORY SUBUNIT SDS22-RELATED"/>
    <property type="match status" value="1"/>
</dbReference>
<dbReference type="PROSITE" id="PS51450">
    <property type="entry name" value="LRR"/>
    <property type="match status" value="4"/>
</dbReference>
<comment type="subcellular location">
    <subcellularLocation>
        <location evidence="1">Cell projection</location>
        <location evidence="1">Cilium</location>
    </subcellularLocation>
</comment>
<dbReference type="GeneID" id="20081153"/>
<dbReference type="RefSeq" id="XP_008866506.1">
    <property type="nucleotide sequence ID" value="XM_008868284.1"/>
</dbReference>